<evidence type="ECO:0000313" key="2">
    <source>
        <dbReference type="EMBL" id="RIV79603.1"/>
    </source>
</evidence>
<protein>
    <submittedName>
        <fullName evidence="2">Uncharacterized protein</fullName>
    </submittedName>
</protein>
<evidence type="ECO:0000256" key="1">
    <source>
        <dbReference type="SAM" id="SignalP"/>
    </source>
</evidence>
<feature type="chain" id="PRO_5019380640" evidence="1">
    <location>
        <begin position="25"/>
        <end position="90"/>
    </location>
</feature>
<name>A0A418NJY3_9SPHN</name>
<comment type="caution">
    <text evidence="2">The sequence shown here is derived from an EMBL/GenBank/DDBJ whole genome shotgun (WGS) entry which is preliminary data.</text>
</comment>
<keyword evidence="3" id="KW-1185">Reference proteome</keyword>
<accession>A0A418NJY3</accession>
<gene>
    <name evidence="2" type="ORF">D2V04_06445</name>
</gene>
<dbReference type="Proteomes" id="UP000285092">
    <property type="component" value="Unassembled WGS sequence"/>
</dbReference>
<proteinExistence type="predicted"/>
<feature type="signal peptide" evidence="1">
    <location>
        <begin position="1"/>
        <end position="24"/>
    </location>
</feature>
<evidence type="ECO:0000313" key="3">
    <source>
        <dbReference type="Proteomes" id="UP000285092"/>
    </source>
</evidence>
<reference evidence="2 3" key="1">
    <citation type="submission" date="2018-08" db="EMBL/GenBank/DDBJ databases">
        <title>Altererythrobacter sp.Ery1 and Ery12, the genome sequencing of novel strains in genus Alterythrobacter.</title>
        <authorList>
            <person name="Cheng H."/>
            <person name="Wu Y.-H."/>
            <person name="Fang C."/>
            <person name="Xu X.-W."/>
        </authorList>
    </citation>
    <scope>NUCLEOTIDE SEQUENCE [LARGE SCALE GENOMIC DNA]</scope>
    <source>
        <strain evidence="2 3">Ery1</strain>
    </source>
</reference>
<dbReference type="EMBL" id="QXFK01000014">
    <property type="protein sequence ID" value="RIV79603.1"/>
    <property type="molecule type" value="Genomic_DNA"/>
</dbReference>
<keyword evidence="1" id="KW-0732">Signal</keyword>
<dbReference type="AlphaFoldDB" id="A0A418NJY3"/>
<dbReference type="RefSeq" id="WP_119512435.1">
    <property type="nucleotide sequence ID" value="NZ_QXFK01000014.1"/>
</dbReference>
<sequence length="90" mass="9384">MLTRLLACLALITGLAPAGAPANAAFAQALSAEVSDRAVEAQPGKAQRCEAAVCRSKLPAKADSTSGCKVRKPVRIYIPTVQFGPDRAFE</sequence>
<organism evidence="2 3">
    <name type="scientific">Pelagerythrobacter aerophilus</name>
    <dbReference type="NCBI Taxonomy" id="2306995"/>
    <lineage>
        <taxon>Bacteria</taxon>
        <taxon>Pseudomonadati</taxon>
        <taxon>Pseudomonadota</taxon>
        <taxon>Alphaproteobacteria</taxon>
        <taxon>Sphingomonadales</taxon>
        <taxon>Erythrobacteraceae</taxon>
        <taxon>Pelagerythrobacter</taxon>
    </lineage>
</organism>
<dbReference type="OrthoDB" id="7510657at2"/>